<evidence type="ECO:0000313" key="3">
    <source>
        <dbReference type="WBParaSite" id="PDA_v2.g29386.t1"/>
    </source>
</evidence>
<dbReference type="WBParaSite" id="PDA_v2.g29386.t1">
    <property type="protein sequence ID" value="PDA_v2.g29386.t1"/>
    <property type="gene ID" value="PDA_v2.g29386"/>
</dbReference>
<sequence>MKFGRSILLLLFFGLLLPTFINAKPKDCAVGGKCYWNGQPTSDVFFGMDSKTCDDGKCYVFKCMHSDGKIMYGSGCYEDFVNTCGFIQSSIMENAKKDNNFMHNDESVIVVSCGDDDDNFLSGCALHEFVTYAKDKNATFGLKHNKTDQMKGCDYDNKFIPPSQPQVQCAKGGFCVTGRTKSPPPIELSNVTCNACASFSCNVNGKFMVGFGCLNDFERICTNIPAAGMQKIKAGKKLYNYIDENNVVSSCGVGDYCSVGLIIEFEATIKDKVKTISAPVLANKGEICPYDPQPPKPSEPKDNGSNGYKLSGMFALGFALFYLW</sequence>
<dbReference type="Proteomes" id="UP000887578">
    <property type="component" value="Unplaced"/>
</dbReference>
<name>A0A914QPU2_9BILA</name>
<evidence type="ECO:0000313" key="2">
    <source>
        <dbReference type="Proteomes" id="UP000887578"/>
    </source>
</evidence>
<dbReference type="AlphaFoldDB" id="A0A914QPU2"/>
<proteinExistence type="predicted"/>
<feature type="chain" id="PRO_5037824235" evidence="1">
    <location>
        <begin position="24"/>
        <end position="324"/>
    </location>
</feature>
<keyword evidence="2" id="KW-1185">Reference proteome</keyword>
<keyword evidence="1" id="KW-0732">Signal</keyword>
<organism evidence="2 3">
    <name type="scientific">Panagrolaimus davidi</name>
    <dbReference type="NCBI Taxonomy" id="227884"/>
    <lineage>
        <taxon>Eukaryota</taxon>
        <taxon>Metazoa</taxon>
        <taxon>Ecdysozoa</taxon>
        <taxon>Nematoda</taxon>
        <taxon>Chromadorea</taxon>
        <taxon>Rhabditida</taxon>
        <taxon>Tylenchina</taxon>
        <taxon>Panagrolaimomorpha</taxon>
        <taxon>Panagrolaimoidea</taxon>
        <taxon>Panagrolaimidae</taxon>
        <taxon>Panagrolaimus</taxon>
    </lineage>
</organism>
<evidence type="ECO:0000256" key="1">
    <source>
        <dbReference type="SAM" id="SignalP"/>
    </source>
</evidence>
<feature type="signal peptide" evidence="1">
    <location>
        <begin position="1"/>
        <end position="23"/>
    </location>
</feature>
<reference evidence="3" key="1">
    <citation type="submission" date="2022-11" db="UniProtKB">
        <authorList>
            <consortium name="WormBaseParasite"/>
        </authorList>
    </citation>
    <scope>IDENTIFICATION</scope>
</reference>
<protein>
    <submittedName>
        <fullName evidence="3">Uncharacterized protein</fullName>
    </submittedName>
</protein>
<accession>A0A914QPU2</accession>